<dbReference type="CDD" id="cd02984">
    <property type="entry name" value="TRX_PICOT"/>
    <property type="match status" value="1"/>
</dbReference>
<evidence type="ECO:0000313" key="10">
    <source>
        <dbReference type="Proteomes" id="UP000629468"/>
    </source>
</evidence>
<evidence type="ECO:0000256" key="4">
    <source>
        <dbReference type="ARBA" id="ARBA00023014"/>
    </source>
</evidence>
<dbReference type="GO" id="GO:0015036">
    <property type="term" value="F:disulfide oxidoreductase activity"/>
    <property type="evidence" value="ECO:0007669"/>
    <property type="project" value="UniProtKB-ARBA"/>
</dbReference>
<dbReference type="InterPro" id="IPR002109">
    <property type="entry name" value="Glutaredoxin"/>
</dbReference>
<evidence type="ECO:0000256" key="6">
    <source>
        <dbReference type="SAM" id="MobiDB-lite"/>
    </source>
</evidence>
<evidence type="ECO:0000256" key="2">
    <source>
        <dbReference type="ARBA" id="ARBA00022723"/>
    </source>
</evidence>
<dbReference type="PROSITE" id="PS51354">
    <property type="entry name" value="GLUTAREDOXIN_2"/>
    <property type="match status" value="1"/>
</dbReference>
<dbReference type="PANTHER" id="PTHR10293">
    <property type="entry name" value="GLUTAREDOXIN FAMILY MEMBER"/>
    <property type="match status" value="1"/>
</dbReference>
<dbReference type="FunFam" id="3.40.30.10:FF:000092">
    <property type="entry name" value="Monothiol glutaredoxin"/>
    <property type="match status" value="1"/>
</dbReference>
<proteinExistence type="inferred from homology"/>
<dbReference type="Gene3D" id="3.40.30.10">
    <property type="entry name" value="Glutaredoxin"/>
    <property type="match status" value="2"/>
</dbReference>
<dbReference type="GO" id="GO:0006879">
    <property type="term" value="P:intracellular iron ion homeostasis"/>
    <property type="evidence" value="ECO:0007669"/>
    <property type="project" value="TreeGrafter"/>
</dbReference>
<evidence type="ECO:0000313" key="9">
    <source>
        <dbReference type="EMBL" id="KAF7773135.1"/>
    </source>
</evidence>
<dbReference type="Pfam" id="PF00085">
    <property type="entry name" value="Thioredoxin"/>
    <property type="match status" value="1"/>
</dbReference>
<dbReference type="EMBL" id="JABXXO010000007">
    <property type="protein sequence ID" value="KAF7773135.1"/>
    <property type="molecule type" value="Genomic_DNA"/>
</dbReference>
<protein>
    <recommendedName>
        <fullName evidence="11">Thioredoxin domain-containing protein</fullName>
    </recommendedName>
</protein>
<feature type="domain" description="Thioredoxin" evidence="7">
    <location>
        <begin position="11"/>
        <end position="97"/>
    </location>
</feature>
<dbReference type="InterPro" id="IPR004480">
    <property type="entry name" value="Monothiol_GRX-rel"/>
</dbReference>
<dbReference type="Pfam" id="PF00462">
    <property type="entry name" value="Glutaredoxin"/>
    <property type="match status" value="1"/>
</dbReference>
<dbReference type="GO" id="GO:0005829">
    <property type="term" value="C:cytosol"/>
    <property type="evidence" value="ECO:0007669"/>
    <property type="project" value="TreeGrafter"/>
</dbReference>
<dbReference type="Proteomes" id="UP000629468">
    <property type="component" value="Unassembled WGS sequence"/>
</dbReference>
<sequence>MAQNLYEVQSVKHFQDLLSEDLKRVSLIYFWTSWAEPCKQMSEVVEELSKKYRVILFLKVEAETHSEITESFDIEAVPAFLLLRGHVLLGRVPGADATAVTQLVMKHATSSAHSPLSHTDQKPAEAPLTAPSISSGDMETSEELEKRLSHLMNQSKVVLFMKGSPSEPQCKFSRRIVGLLKDEKVDFTSFDILADDSVRQGLKKLNDWPTFPQLIINGELVGGLDIVQEMISNGEFAEMIA</sequence>
<comment type="function">
    <text evidence="5">Monothiol glutaredoxin involved in the biogenesis of iron-sulfur clusters. Binds one iron-sulfur cluster per dimer. The iron-sulfur cluster is bound between subunits, and is complexed by a bound glutathione and a cysteine residue from each subunit.</text>
</comment>
<dbReference type="CDD" id="cd03028">
    <property type="entry name" value="GRX_PICOT_like"/>
    <property type="match status" value="1"/>
</dbReference>
<dbReference type="GO" id="GO:0005634">
    <property type="term" value="C:nucleus"/>
    <property type="evidence" value="ECO:0007669"/>
    <property type="project" value="TreeGrafter"/>
</dbReference>
<dbReference type="InterPro" id="IPR013766">
    <property type="entry name" value="Thioredoxin_domain"/>
</dbReference>
<comment type="caution">
    <text evidence="9">The sequence shown here is derived from an EMBL/GenBank/DDBJ whole genome shotgun (WGS) entry which is preliminary data.</text>
</comment>
<evidence type="ECO:0000259" key="7">
    <source>
        <dbReference type="Pfam" id="PF00085"/>
    </source>
</evidence>
<evidence type="ECO:0008006" key="11">
    <source>
        <dbReference type="Google" id="ProtNLM"/>
    </source>
</evidence>
<dbReference type="PANTHER" id="PTHR10293:SF73">
    <property type="entry name" value="GLUTAREDOXIN-3"/>
    <property type="match status" value="1"/>
</dbReference>
<name>A0A8H7F1I4_AGABI</name>
<dbReference type="InterPro" id="IPR036249">
    <property type="entry name" value="Thioredoxin-like_sf"/>
</dbReference>
<keyword evidence="4" id="KW-0411">Iron-sulfur</keyword>
<reference evidence="9 10" key="1">
    <citation type="journal article" name="Sci. Rep.">
        <title>Telomere-to-telomere assembled and centromere annotated genomes of the two main subspecies of the button mushroom Agaricus bisporus reveal especially polymorphic chromosome ends.</title>
        <authorList>
            <person name="Sonnenberg A.S.M."/>
            <person name="Sedaghat-Telgerd N."/>
            <person name="Lavrijssen B."/>
            <person name="Ohm R.A."/>
            <person name="Hendrickx P.M."/>
            <person name="Scholtmeijer K."/>
            <person name="Baars J.J.P."/>
            <person name="van Peer A."/>
        </authorList>
    </citation>
    <scope>NUCLEOTIDE SEQUENCE [LARGE SCALE GENOMIC DNA]</scope>
    <source>
        <strain evidence="9 10">H119_p4</strain>
    </source>
</reference>
<feature type="region of interest" description="Disordered" evidence="6">
    <location>
        <begin position="111"/>
        <end position="141"/>
    </location>
</feature>
<dbReference type="InterPro" id="IPR033658">
    <property type="entry name" value="GRX_PICOT-like"/>
</dbReference>
<evidence type="ECO:0000259" key="8">
    <source>
        <dbReference type="Pfam" id="PF00462"/>
    </source>
</evidence>
<organism evidence="9 10">
    <name type="scientific">Agaricus bisporus var. burnettii</name>
    <dbReference type="NCBI Taxonomy" id="192524"/>
    <lineage>
        <taxon>Eukaryota</taxon>
        <taxon>Fungi</taxon>
        <taxon>Dikarya</taxon>
        <taxon>Basidiomycota</taxon>
        <taxon>Agaricomycotina</taxon>
        <taxon>Agaricomycetes</taxon>
        <taxon>Agaricomycetidae</taxon>
        <taxon>Agaricales</taxon>
        <taxon>Agaricineae</taxon>
        <taxon>Agaricaceae</taxon>
        <taxon>Agaricus</taxon>
    </lineage>
</organism>
<dbReference type="SUPFAM" id="SSF52833">
    <property type="entry name" value="Thioredoxin-like"/>
    <property type="match status" value="2"/>
</dbReference>
<gene>
    <name evidence="9" type="ORF">Agabi119p4_5302</name>
</gene>
<evidence type="ECO:0000256" key="1">
    <source>
        <dbReference type="ARBA" id="ARBA00009630"/>
    </source>
</evidence>
<accession>A0A8H7F1I4</accession>
<comment type="similarity">
    <text evidence="1">Belongs to the glutaredoxin family. Monothiol subfamily.</text>
</comment>
<keyword evidence="2" id="KW-0479">Metal-binding</keyword>
<dbReference type="AlphaFoldDB" id="A0A8H7F1I4"/>
<evidence type="ECO:0000256" key="3">
    <source>
        <dbReference type="ARBA" id="ARBA00023004"/>
    </source>
</evidence>
<dbReference type="OMA" id="WAEPCKT"/>
<dbReference type="GO" id="GO:0051537">
    <property type="term" value="F:2 iron, 2 sulfur cluster binding"/>
    <property type="evidence" value="ECO:0007669"/>
    <property type="project" value="TreeGrafter"/>
</dbReference>
<dbReference type="GO" id="GO:0046872">
    <property type="term" value="F:metal ion binding"/>
    <property type="evidence" value="ECO:0007669"/>
    <property type="project" value="UniProtKB-KW"/>
</dbReference>
<feature type="domain" description="Glutaredoxin" evidence="8">
    <location>
        <begin position="157"/>
        <end position="221"/>
    </location>
</feature>
<evidence type="ECO:0000256" key="5">
    <source>
        <dbReference type="ARBA" id="ARBA00055846"/>
    </source>
</evidence>
<keyword evidence="3" id="KW-0408">Iron</keyword>
<dbReference type="FunFam" id="3.40.30.10:FF:000012">
    <property type="entry name" value="Monothiol glutaredoxin"/>
    <property type="match status" value="1"/>
</dbReference>